<protein>
    <recommendedName>
        <fullName evidence="3">Fibronectin type-III domain-containing protein</fullName>
    </recommendedName>
</protein>
<evidence type="ECO:0008006" key="3">
    <source>
        <dbReference type="Google" id="ProtNLM"/>
    </source>
</evidence>
<evidence type="ECO:0000313" key="2">
    <source>
        <dbReference type="Proteomes" id="UP000648239"/>
    </source>
</evidence>
<proteinExistence type="predicted"/>
<accession>A0A8J6Y2B8</accession>
<gene>
    <name evidence="1" type="ORF">IFK94_14560</name>
</gene>
<name>A0A8J6Y2B8_9BACT</name>
<sequence length="673" mass="71820">MPIPFQIDKRREVNFIHNIDTPTGAPELLTIADNCALSYFPPAFCNDWSEQTGVKECPANYGAAWQSPLLGPTDEIVFMARDLVSSEMDTAPYSWLDPNSAILANERMEILITDDGNQNGSIEEDEKFWVYAYVWADAPPTGMQSTNPTPSTFTPDSECAPCSGVNSGNNVHNRDCGSFVTVPPSGYEGFETNTLSNWQSDVFGVIDGTGTALGNILQAFGMSASQETGRAWDCINVPRPLGIIEAGIGQVRSIRGIQGAASGAATMKYDKIYDTYYEVETELRVHDISDIRFFQGHNANVKNTGEGGIYVESHTDQYMVPQLYDQIDGGGEDNSGAGAYDWTQFLDTNLGGVVSLITEDPARGPIDADEVNYYYDDPASTSFGNFGREWIGVSCMQDGDYPGAVNPNFGGCGTTEDPESEHLLFRRFFRQMITSPADGYADPAGVVGDNWSYAVRHPLIAGVSAIQPKGGGAGGGQPPCIVHLNTILNANGEVKTAPGIGSGPDCTSSVGGFGITAQVGTETEEILGYVPPGESYVHRMTELGQPHSYRAFAVTFDGAISAKSTPVVLVPQDNEPPDSPSITAVSALDSGGSIDFVSCKGEGVYLNAYISTTSGGPYVQANTAVIYAQSSRSFTFSSLSNGVTYFAAISLVDANGNESTFSNEVSFTPQAQP</sequence>
<dbReference type="Proteomes" id="UP000648239">
    <property type="component" value="Unassembled WGS sequence"/>
</dbReference>
<evidence type="ECO:0000313" key="1">
    <source>
        <dbReference type="EMBL" id="MBD3869340.1"/>
    </source>
</evidence>
<comment type="caution">
    <text evidence="1">The sequence shown here is derived from an EMBL/GenBank/DDBJ whole genome shotgun (WGS) entry which is preliminary data.</text>
</comment>
<organism evidence="1 2">
    <name type="scientific">Candidatus Polarisedimenticola svalbardensis</name>
    <dbReference type="NCBI Taxonomy" id="2886004"/>
    <lineage>
        <taxon>Bacteria</taxon>
        <taxon>Pseudomonadati</taxon>
        <taxon>Acidobacteriota</taxon>
        <taxon>Candidatus Polarisedimenticolia</taxon>
        <taxon>Candidatus Polarisedimenticolales</taxon>
        <taxon>Candidatus Polarisedimenticolaceae</taxon>
        <taxon>Candidatus Polarisedimenticola</taxon>
    </lineage>
</organism>
<reference evidence="1 2" key="1">
    <citation type="submission" date="2020-08" db="EMBL/GenBank/DDBJ databases">
        <title>Acidobacteriota in marine sediments use diverse sulfur dissimilation pathways.</title>
        <authorList>
            <person name="Wasmund K."/>
        </authorList>
    </citation>
    <scope>NUCLEOTIDE SEQUENCE [LARGE SCALE GENOMIC DNA]</scope>
    <source>
        <strain evidence="1">MAG AM4</strain>
    </source>
</reference>
<dbReference type="AlphaFoldDB" id="A0A8J6Y2B8"/>
<dbReference type="Gene3D" id="2.60.40.10">
    <property type="entry name" value="Immunoglobulins"/>
    <property type="match status" value="1"/>
</dbReference>
<dbReference type="InterPro" id="IPR013783">
    <property type="entry name" value="Ig-like_fold"/>
</dbReference>
<dbReference type="EMBL" id="JACXWD010000077">
    <property type="protein sequence ID" value="MBD3869340.1"/>
    <property type="molecule type" value="Genomic_DNA"/>
</dbReference>